<accession>A0AB38UEX3</accession>
<proteinExistence type="predicted"/>
<protein>
    <submittedName>
        <fullName evidence="1">Uncharacterized protein</fullName>
    </submittedName>
</protein>
<dbReference type="AlphaFoldDB" id="A0AB38UEX3"/>
<evidence type="ECO:0000313" key="2">
    <source>
        <dbReference type="Proteomes" id="UP001162960"/>
    </source>
</evidence>
<organism evidence="1 2">
    <name type="scientific">Bacteroides thetaiotaomicron</name>
    <dbReference type="NCBI Taxonomy" id="818"/>
    <lineage>
        <taxon>Bacteria</taxon>
        <taxon>Pseudomonadati</taxon>
        <taxon>Bacteroidota</taxon>
        <taxon>Bacteroidia</taxon>
        <taxon>Bacteroidales</taxon>
        <taxon>Bacteroidaceae</taxon>
        <taxon>Bacteroides</taxon>
    </lineage>
</organism>
<dbReference type="RefSeq" id="WP_264455325.1">
    <property type="nucleotide sequence ID" value="NZ_CP083685.1"/>
</dbReference>
<dbReference type="EMBL" id="CP083685">
    <property type="protein sequence ID" value="UYU91425.1"/>
    <property type="molecule type" value="Genomic_DNA"/>
</dbReference>
<name>A0AB38UEX3_BACT4</name>
<sequence>MSYTPEYFWKNFRLGTELQVSGSFIYNALYFFDQMECFNNEEEIFEFLYNLSVGVERLEKIAIILLEHDTSTNQEDFEKTLITHSHSDLIDRIKKKKNLNLSKCHNKLIQLLSNFYKSMRYGRFNLSSVYQPNQDALKFIEFVQSELNIEIKTDMILATANDDRIKKFIGKTVGRIVSQLYSIVKDEAQRLGMYTYELRYGSKPYKIFMCEEFTFQKENSLKKEIIVSLINADEDDEFIKFVKQIEPLPFDDVPHEYVKYLINPQSNLSLTEELESIYEDNFDKERMSMVEIIGNSNVSFGEEDDNEDLF</sequence>
<gene>
    <name evidence="1" type="ORF">KQP74_01985</name>
</gene>
<reference evidence="1" key="1">
    <citation type="submission" date="2021-06" db="EMBL/GenBank/DDBJ databases">
        <title>Interrogation of the integrated mobile genetic elements in gut-associated Bacteroides with a consensus prediction approach.</title>
        <authorList>
            <person name="Campbell D.E."/>
            <person name="Leigh J.R."/>
            <person name="Kim T."/>
            <person name="England W."/>
            <person name="Whitaker R.J."/>
            <person name="Degnan P.H."/>
        </authorList>
    </citation>
    <scope>NUCLEOTIDE SEQUENCE</scope>
    <source>
        <strain evidence="1">VPI-3443</strain>
    </source>
</reference>
<evidence type="ECO:0000313" key="1">
    <source>
        <dbReference type="EMBL" id="UYU91425.1"/>
    </source>
</evidence>
<dbReference type="Proteomes" id="UP001162960">
    <property type="component" value="Chromosome"/>
</dbReference>